<dbReference type="KEGG" id="rba:RB8098"/>
<dbReference type="InParanoid" id="Q7UG61"/>
<dbReference type="Proteomes" id="UP000001025">
    <property type="component" value="Chromosome"/>
</dbReference>
<dbReference type="STRING" id="243090.RB8098"/>
<reference evidence="1 2" key="1">
    <citation type="journal article" date="2003" name="Proc. Natl. Acad. Sci. U.S.A.">
        <title>Complete genome sequence of the marine planctomycete Pirellula sp. strain 1.</title>
        <authorList>
            <person name="Gloeckner F.O."/>
            <person name="Kube M."/>
            <person name="Bauer M."/>
            <person name="Teeling H."/>
            <person name="Lombardot T."/>
            <person name="Ludwig W."/>
            <person name="Gade D."/>
            <person name="Beck A."/>
            <person name="Borzym K."/>
            <person name="Heitmann K."/>
            <person name="Rabus R."/>
            <person name="Schlesner H."/>
            <person name="Amann R."/>
            <person name="Reinhardt R."/>
        </authorList>
    </citation>
    <scope>NUCLEOTIDE SEQUENCE [LARGE SCALE GENOMIC DNA]</scope>
    <source>
        <strain evidence="2">DSM 10527 / NCIMB 13988 / SH1</strain>
    </source>
</reference>
<dbReference type="EMBL" id="BX294147">
    <property type="protein sequence ID" value="CAD78468.1"/>
    <property type="molecule type" value="Genomic_DNA"/>
</dbReference>
<keyword evidence="2" id="KW-1185">Reference proteome</keyword>
<protein>
    <submittedName>
        <fullName evidence="1">Uncharacterized protein</fullName>
    </submittedName>
</protein>
<sequence length="71" mass="7968">MQSRNGIEAWERVSPPGFVPKKKESVTLDKLKLAGTSLSSCESNATKLTTSHFNTRSKPFGFRQLKSQERL</sequence>
<gene>
    <name evidence="1" type="ordered locus">RB8098</name>
</gene>
<dbReference type="AlphaFoldDB" id="Q7UG61"/>
<evidence type="ECO:0000313" key="2">
    <source>
        <dbReference type="Proteomes" id="UP000001025"/>
    </source>
</evidence>
<name>Q7UG61_RHOBA</name>
<evidence type="ECO:0000313" key="1">
    <source>
        <dbReference type="EMBL" id="CAD78468.1"/>
    </source>
</evidence>
<dbReference type="EnsemblBacteria" id="CAD78468">
    <property type="protein sequence ID" value="CAD78468"/>
    <property type="gene ID" value="RB8098"/>
</dbReference>
<organism evidence="1 2">
    <name type="scientific">Rhodopirellula baltica (strain DSM 10527 / NCIMB 13988 / SH1)</name>
    <dbReference type="NCBI Taxonomy" id="243090"/>
    <lineage>
        <taxon>Bacteria</taxon>
        <taxon>Pseudomonadati</taxon>
        <taxon>Planctomycetota</taxon>
        <taxon>Planctomycetia</taxon>
        <taxon>Pirellulales</taxon>
        <taxon>Pirellulaceae</taxon>
        <taxon>Rhodopirellula</taxon>
    </lineage>
</organism>
<proteinExistence type="predicted"/>
<accession>Q7UG61</accession>
<dbReference type="HOGENOM" id="CLU_2737349_0_0_0"/>